<dbReference type="InterPro" id="IPR000073">
    <property type="entry name" value="AB_hydrolase_1"/>
</dbReference>
<evidence type="ECO:0000313" key="3">
    <source>
        <dbReference type="Proteomes" id="UP000028302"/>
    </source>
</evidence>
<dbReference type="PANTHER" id="PTHR43433">
    <property type="entry name" value="HYDROLASE, ALPHA/BETA FOLD FAMILY PROTEIN"/>
    <property type="match status" value="1"/>
</dbReference>
<gene>
    <name evidence="2" type="ORF">C41B8_03836</name>
</gene>
<dbReference type="AlphaFoldDB" id="A0A084IPT2"/>
<dbReference type="Proteomes" id="UP000028302">
    <property type="component" value="Unassembled WGS sequence"/>
</dbReference>
<dbReference type="GO" id="GO:0004806">
    <property type="term" value="F:triacylglycerol lipase activity"/>
    <property type="evidence" value="ECO:0007669"/>
    <property type="project" value="TreeGrafter"/>
</dbReference>
<feature type="domain" description="AB hydrolase-1" evidence="1">
    <location>
        <begin position="36"/>
        <end position="289"/>
    </location>
</feature>
<dbReference type="eggNOG" id="COG2267">
    <property type="taxonomic scope" value="Bacteria"/>
</dbReference>
<dbReference type="STRING" id="1304275.C41B8_03836"/>
<name>A0A084IPT2_SALHC</name>
<reference evidence="2 3" key="1">
    <citation type="submission" date="2013-03" db="EMBL/GenBank/DDBJ databases">
        <title>Salinisphaera hydrothermalis C41B8 Genome Sequencing.</title>
        <authorList>
            <person name="Li C."/>
            <person name="Lai Q."/>
            <person name="Shao Z."/>
        </authorList>
    </citation>
    <scope>NUCLEOTIDE SEQUENCE [LARGE SCALE GENOMIC DNA]</scope>
    <source>
        <strain evidence="2 3">C41B8</strain>
    </source>
</reference>
<dbReference type="Pfam" id="PF00561">
    <property type="entry name" value="Abhydrolase_1"/>
    <property type="match status" value="1"/>
</dbReference>
<dbReference type="EMBL" id="APNK01000003">
    <property type="protein sequence ID" value="KEZ78716.1"/>
    <property type="molecule type" value="Genomic_DNA"/>
</dbReference>
<dbReference type="PANTHER" id="PTHR43433:SF5">
    <property type="entry name" value="AB HYDROLASE-1 DOMAIN-CONTAINING PROTEIN"/>
    <property type="match status" value="1"/>
</dbReference>
<sequence>MADYLAPALDGADIVDTVHANGLELAYEQFGHDDDPALVLIMGLGTQLTGWPDAFCRALADTGLRVIRFDNRDIGLSTKIRDTRRYDSARRAFFKSLLGREINAAYSLEDMAEDTVGLLDALDIERAHLVGASMGGMIAQIVAATRPERVATLTSIMSTSGARKLPRGRLKVLMRLGKAPKSRDKDVIAAHLAKTMTLISSPKMGRSFDDWEAEIRRTVERSYYPAGTARQTLAVLSASPRDDLLGAVRCPALVIHGSADPLLPVKHGRATANALPNVRYEEIPGMGHDLPPRLLPRFVDWISDLVHEAERAE</sequence>
<dbReference type="InterPro" id="IPR050471">
    <property type="entry name" value="AB_hydrolase"/>
</dbReference>
<keyword evidence="2" id="KW-0378">Hydrolase</keyword>
<dbReference type="OrthoDB" id="9798888at2"/>
<comment type="caution">
    <text evidence="2">The sequence shown here is derived from an EMBL/GenBank/DDBJ whole genome shotgun (WGS) entry which is preliminary data.</text>
</comment>
<protein>
    <submittedName>
        <fullName evidence="2">Alpha/beta hydrolase fold protein</fullName>
    </submittedName>
</protein>
<organism evidence="2 3">
    <name type="scientific">Salinisphaera hydrothermalis (strain C41B8)</name>
    <dbReference type="NCBI Taxonomy" id="1304275"/>
    <lineage>
        <taxon>Bacteria</taxon>
        <taxon>Pseudomonadati</taxon>
        <taxon>Pseudomonadota</taxon>
        <taxon>Gammaproteobacteria</taxon>
        <taxon>Salinisphaerales</taxon>
        <taxon>Salinisphaeraceae</taxon>
        <taxon>Salinisphaera</taxon>
    </lineage>
</organism>
<evidence type="ECO:0000313" key="2">
    <source>
        <dbReference type="EMBL" id="KEZ78716.1"/>
    </source>
</evidence>
<accession>A0A084IPT2</accession>
<dbReference type="RefSeq" id="WP_084188478.1">
    <property type="nucleotide sequence ID" value="NZ_APNK01000003.1"/>
</dbReference>
<dbReference type="SUPFAM" id="SSF53474">
    <property type="entry name" value="alpha/beta-Hydrolases"/>
    <property type="match status" value="1"/>
</dbReference>
<dbReference type="Gene3D" id="3.40.50.1820">
    <property type="entry name" value="alpha/beta hydrolase"/>
    <property type="match status" value="1"/>
</dbReference>
<proteinExistence type="predicted"/>
<evidence type="ECO:0000259" key="1">
    <source>
        <dbReference type="Pfam" id="PF00561"/>
    </source>
</evidence>
<dbReference type="GO" id="GO:0046503">
    <property type="term" value="P:glycerolipid catabolic process"/>
    <property type="evidence" value="ECO:0007669"/>
    <property type="project" value="TreeGrafter"/>
</dbReference>
<dbReference type="InterPro" id="IPR029058">
    <property type="entry name" value="AB_hydrolase_fold"/>
</dbReference>
<keyword evidence="3" id="KW-1185">Reference proteome</keyword>